<dbReference type="Pfam" id="PF00009">
    <property type="entry name" value="GTP_EFTU"/>
    <property type="match status" value="1"/>
</dbReference>
<dbReference type="SUPFAM" id="SSF50447">
    <property type="entry name" value="Translation proteins"/>
    <property type="match status" value="1"/>
</dbReference>
<dbReference type="GO" id="GO:0032790">
    <property type="term" value="P:ribosome disassembly"/>
    <property type="evidence" value="ECO:0007669"/>
    <property type="project" value="TreeGrafter"/>
</dbReference>
<feature type="binding site" evidence="8">
    <location>
        <begin position="133"/>
        <end position="136"/>
    </location>
    <ligand>
        <name>GTP</name>
        <dbReference type="ChEBI" id="CHEBI:37565"/>
    </ligand>
</feature>
<dbReference type="Pfam" id="PF14492">
    <property type="entry name" value="EFG_III"/>
    <property type="match status" value="1"/>
</dbReference>
<keyword evidence="3 8" id="KW-0547">Nucleotide-binding</keyword>
<dbReference type="InterPro" id="IPR020568">
    <property type="entry name" value="Ribosomal_Su5_D2-typ_SF"/>
</dbReference>
<comment type="subcellular location">
    <subcellularLocation>
        <location evidence="1 8">Cytoplasm</location>
    </subcellularLocation>
</comment>
<keyword evidence="6 8" id="KW-0342">GTP-binding</keyword>
<reference evidence="11 12" key="1">
    <citation type="submission" date="2017-02" db="EMBL/GenBank/DDBJ databases">
        <authorList>
            <person name="Peterson S.W."/>
        </authorList>
    </citation>
    <scope>NUCLEOTIDE SEQUENCE [LARGE SCALE GENOMIC DNA]</scope>
    <source>
        <strain evidence="11 12">ATCC BAA-909</strain>
    </source>
</reference>
<evidence type="ECO:0000256" key="7">
    <source>
        <dbReference type="ARBA" id="ARBA00024731"/>
    </source>
</evidence>
<evidence type="ECO:0000256" key="3">
    <source>
        <dbReference type="ARBA" id="ARBA00022741"/>
    </source>
</evidence>
<dbReference type="Pfam" id="PF22042">
    <property type="entry name" value="EF-G_D2"/>
    <property type="match status" value="1"/>
</dbReference>
<organism evidence="11 12">
    <name type="scientific">Treponema berlinense</name>
    <dbReference type="NCBI Taxonomy" id="225004"/>
    <lineage>
        <taxon>Bacteria</taxon>
        <taxon>Pseudomonadati</taxon>
        <taxon>Spirochaetota</taxon>
        <taxon>Spirochaetia</taxon>
        <taxon>Spirochaetales</taxon>
        <taxon>Treponemataceae</taxon>
        <taxon>Treponema</taxon>
    </lineage>
</organism>
<dbReference type="Gene3D" id="3.30.70.240">
    <property type="match status" value="1"/>
</dbReference>
<keyword evidence="12" id="KW-1185">Reference proteome</keyword>
<dbReference type="SMART" id="SM00838">
    <property type="entry name" value="EFG_C"/>
    <property type="match status" value="1"/>
</dbReference>
<dbReference type="InterPro" id="IPR014721">
    <property type="entry name" value="Ribsml_uS5_D2-typ_fold_subgr"/>
</dbReference>
<dbReference type="CDD" id="cd01886">
    <property type="entry name" value="EF-G"/>
    <property type="match status" value="1"/>
</dbReference>
<dbReference type="SUPFAM" id="SSF54211">
    <property type="entry name" value="Ribosomal protein S5 domain 2-like"/>
    <property type="match status" value="1"/>
</dbReference>
<keyword evidence="5 8" id="KW-0648">Protein biosynthesis</keyword>
<evidence type="ECO:0000256" key="8">
    <source>
        <dbReference type="HAMAP-Rule" id="MF_00054"/>
    </source>
</evidence>
<dbReference type="InterPro" id="IPR005225">
    <property type="entry name" value="Small_GTP-bd"/>
</dbReference>
<dbReference type="InterPro" id="IPR035647">
    <property type="entry name" value="EFG_III/V"/>
</dbReference>
<feature type="domain" description="Tr-type G" evidence="10">
    <location>
        <begin position="6"/>
        <end position="281"/>
    </location>
</feature>
<dbReference type="EMBL" id="FUXC01000002">
    <property type="protein sequence ID" value="SJZ56262.1"/>
    <property type="molecule type" value="Genomic_DNA"/>
</dbReference>
<dbReference type="CDD" id="cd16262">
    <property type="entry name" value="EFG_III"/>
    <property type="match status" value="1"/>
</dbReference>
<dbReference type="Proteomes" id="UP000190395">
    <property type="component" value="Unassembled WGS sequence"/>
</dbReference>
<feature type="binding site" evidence="8">
    <location>
        <begin position="15"/>
        <end position="22"/>
    </location>
    <ligand>
        <name>GTP</name>
        <dbReference type="ChEBI" id="CHEBI:37565"/>
    </ligand>
</feature>
<feature type="binding site" evidence="8">
    <location>
        <begin position="79"/>
        <end position="83"/>
    </location>
    <ligand>
        <name>GTP</name>
        <dbReference type="ChEBI" id="CHEBI:37565"/>
    </ligand>
</feature>
<dbReference type="InterPro" id="IPR009000">
    <property type="entry name" value="Transl_B-barrel_sf"/>
</dbReference>
<dbReference type="CDD" id="cd01680">
    <property type="entry name" value="EFG_like_IV"/>
    <property type="match status" value="1"/>
</dbReference>
<dbReference type="SMART" id="SM00889">
    <property type="entry name" value="EFG_IV"/>
    <property type="match status" value="1"/>
</dbReference>
<evidence type="ECO:0000256" key="6">
    <source>
        <dbReference type="ARBA" id="ARBA00023134"/>
    </source>
</evidence>
<dbReference type="InterPro" id="IPR031157">
    <property type="entry name" value="G_TR_CS"/>
</dbReference>
<dbReference type="Gene3D" id="3.30.230.10">
    <property type="match status" value="1"/>
</dbReference>
<dbReference type="SUPFAM" id="SSF54980">
    <property type="entry name" value="EF-G C-terminal domain-like"/>
    <property type="match status" value="2"/>
</dbReference>
<dbReference type="Gene3D" id="3.30.70.870">
    <property type="entry name" value="Elongation Factor G (Translational Gtpase), domain 3"/>
    <property type="match status" value="1"/>
</dbReference>
<evidence type="ECO:0000256" key="9">
    <source>
        <dbReference type="NCBIfam" id="TIGR00484"/>
    </source>
</evidence>
<dbReference type="HAMAP" id="MF_00054_B">
    <property type="entry name" value="EF_G_EF_2_B"/>
    <property type="match status" value="1"/>
</dbReference>
<name>A0A1T4LNF9_9SPIR</name>
<dbReference type="InterPro" id="IPR041095">
    <property type="entry name" value="EFG_II"/>
</dbReference>
<sequence length="687" mass="75240">MALDFAKMRNIGIMAHIDAGKTTTTERILFYTGKIHKIGEIDDGAATMDFMKQEQERGITIASAAITTQWKGYTINIIDTPGHVDFTAEVERSLRVLDGAVAVICAVDGVQPQTETVWRQADQFNVPRLCFVNKMDRIGADFFYSINDVREKFGANTVALQIPIGQGENFEGLIDLIKMKEIRWNESDEGETFIESEISPERKNEAEKWHAKLIDDVASADDELGMIYLEGGEISDDMLKAALRRCTIARTVVPCVLGSARRDKGIQPLIDAVIDYLPCPTDVPPAKGLHIKKDHEEEVEIPCDEKKMPLGLVFKIQQDKDMGTLCFVRVYSGKFTAGSQYLNVGKKKRERVNRILRVNANRMEQMDSVSAGDIAVFVGLKLASTGDTLGSEGMPVLLESLKFPEPVISIAIEPETLSDKDKLVDTLAIMSREDPTFTSHEDAETGQLIISGMGELHLDVLVTRMKDDFGVKANVGAPRVTYRESVSSEVEQSSIWEKNLAGKDNFAGITLKIQKNGQGQGNTYSCSVHGGEIPDEIYDAIKTGIENSFASGIQYGYPCADVGVTVTKIDYNELTGTPFAFTACAAQAFDEAARKAGPVILEPVMNVDITSPVEFVGEAISQITQRGGIISGQDSKSTGEIIHCTAPMAKMFGFSTNLRSVTQGRASFSMEFSHFQVKQGGLDNAGF</sequence>
<keyword evidence="8" id="KW-0963">Cytoplasm</keyword>
<dbReference type="NCBIfam" id="TIGR00484">
    <property type="entry name" value="EF-G"/>
    <property type="match status" value="1"/>
</dbReference>
<comment type="function">
    <text evidence="7 8">Catalyzes the GTP-dependent ribosomal translocation step during translation elongation. During this step, the ribosome changes from the pre-translocational (PRE) to the post-translocational (POST) state as the newly formed A-site-bound peptidyl-tRNA and P-site-bound deacylated tRNA move to the P and E sites, respectively. Catalyzes the coordinated movement of the two tRNA molecules, the mRNA and conformational changes in the ribosome.</text>
</comment>
<dbReference type="NCBIfam" id="TIGR00231">
    <property type="entry name" value="small_GTP"/>
    <property type="match status" value="1"/>
</dbReference>
<dbReference type="OrthoDB" id="9804431at2"/>
<dbReference type="PROSITE" id="PS51722">
    <property type="entry name" value="G_TR_2"/>
    <property type="match status" value="1"/>
</dbReference>
<dbReference type="GeneID" id="303366888"/>
<evidence type="ECO:0000256" key="5">
    <source>
        <dbReference type="ARBA" id="ARBA00022917"/>
    </source>
</evidence>
<dbReference type="PANTHER" id="PTHR43261:SF1">
    <property type="entry name" value="RIBOSOME-RELEASING FACTOR 2, MITOCHONDRIAL"/>
    <property type="match status" value="1"/>
</dbReference>
<dbReference type="STRING" id="225004.SAMN02745152_00620"/>
<dbReference type="FunFam" id="3.30.70.240:FF:000001">
    <property type="entry name" value="Elongation factor G"/>
    <property type="match status" value="1"/>
</dbReference>
<dbReference type="SUPFAM" id="SSF52540">
    <property type="entry name" value="P-loop containing nucleoside triphosphate hydrolases"/>
    <property type="match status" value="1"/>
</dbReference>
<dbReference type="Pfam" id="PF00679">
    <property type="entry name" value="EFG_C"/>
    <property type="match status" value="1"/>
</dbReference>
<evidence type="ECO:0000313" key="12">
    <source>
        <dbReference type="Proteomes" id="UP000190395"/>
    </source>
</evidence>
<evidence type="ECO:0000256" key="2">
    <source>
        <dbReference type="ARBA" id="ARBA00005870"/>
    </source>
</evidence>
<dbReference type="AlphaFoldDB" id="A0A1T4LNF9"/>
<evidence type="ECO:0000256" key="4">
    <source>
        <dbReference type="ARBA" id="ARBA00022768"/>
    </source>
</evidence>
<dbReference type="NCBIfam" id="NF009381">
    <property type="entry name" value="PRK12740.1-5"/>
    <property type="match status" value="1"/>
</dbReference>
<keyword evidence="4 8" id="KW-0251">Elongation factor</keyword>
<dbReference type="PRINTS" id="PR00315">
    <property type="entry name" value="ELONGATNFCT"/>
</dbReference>
<dbReference type="PROSITE" id="PS00301">
    <property type="entry name" value="G_TR_1"/>
    <property type="match status" value="1"/>
</dbReference>
<gene>
    <name evidence="8" type="primary">fusA</name>
    <name evidence="11" type="ORF">SAMN02745152_00620</name>
</gene>
<dbReference type="RefSeq" id="WP_078930453.1">
    <property type="nucleotide sequence ID" value="NZ_FUXC01000002.1"/>
</dbReference>
<dbReference type="InterPro" id="IPR005517">
    <property type="entry name" value="Transl_elong_EFG/EF2_IV"/>
</dbReference>
<protein>
    <recommendedName>
        <fullName evidence="8 9">Elongation factor G</fullName>
        <shortName evidence="8">EF-G</shortName>
    </recommendedName>
</protein>
<dbReference type="GO" id="GO:0003746">
    <property type="term" value="F:translation elongation factor activity"/>
    <property type="evidence" value="ECO:0007669"/>
    <property type="project" value="UniProtKB-UniRule"/>
</dbReference>
<evidence type="ECO:0000259" key="10">
    <source>
        <dbReference type="PROSITE" id="PS51722"/>
    </source>
</evidence>
<dbReference type="Pfam" id="PF03764">
    <property type="entry name" value="EFG_IV"/>
    <property type="match status" value="1"/>
</dbReference>
<dbReference type="Gene3D" id="3.40.50.300">
    <property type="entry name" value="P-loop containing nucleotide triphosphate hydrolases"/>
    <property type="match status" value="1"/>
</dbReference>
<dbReference type="FunFam" id="3.30.70.870:FF:000001">
    <property type="entry name" value="Elongation factor G"/>
    <property type="match status" value="1"/>
</dbReference>
<dbReference type="InterPro" id="IPR035649">
    <property type="entry name" value="EFG_V"/>
</dbReference>
<proteinExistence type="inferred from homology"/>
<dbReference type="InterPro" id="IPR000795">
    <property type="entry name" value="T_Tr_GTP-bd_dom"/>
</dbReference>
<dbReference type="FunFam" id="3.40.50.300:FF:000029">
    <property type="entry name" value="Elongation factor G"/>
    <property type="match status" value="1"/>
</dbReference>
<dbReference type="GO" id="GO:0005525">
    <property type="term" value="F:GTP binding"/>
    <property type="evidence" value="ECO:0007669"/>
    <property type="project" value="UniProtKB-UniRule"/>
</dbReference>
<dbReference type="PANTHER" id="PTHR43261">
    <property type="entry name" value="TRANSLATION ELONGATION FACTOR G-RELATED"/>
    <property type="match status" value="1"/>
</dbReference>
<dbReference type="InterPro" id="IPR009022">
    <property type="entry name" value="EFG_III"/>
</dbReference>
<dbReference type="CDD" id="cd04088">
    <property type="entry name" value="EFG_mtEFG_II"/>
    <property type="match status" value="1"/>
</dbReference>
<dbReference type="InterPro" id="IPR000640">
    <property type="entry name" value="EFG_V-like"/>
</dbReference>
<dbReference type="GO" id="GO:0005737">
    <property type="term" value="C:cytoplasm"/>
    <property type="evidence" value="ECO:0007669"/>
    <property type="project" value="UniProtKB-SubCell"/>
</dbReference>
<evidence type="ECO:0000313" key="11">
    <source>
        <dbReference type="EMBL" id="SJZ56262.1"/>
    </source>
</evidence>
<evidence type="ECO:0000256" key="1">
    <source>
        <dbReference type="ARBA" id="ARBA00004496"/>
    </source>
</evidence>
<dbReference type="InterPro" id="IPR004540">
    <property type="entry name" value="Transl_elong_EFG/EF2"/>
</dbReference>
<dbReference type="GO" id="GO:0003924">
    <property type="term" value="F:GTPase activity"/>
    <property type="evidence" value="ECO:0007669"/>
    <property type="project" value="InterPro"/>
</dbReference>
<dbReference type="CDD" id="cd03713">
    <property type="entry name" value="EFG_mtEFG_C"/>
    <property type="match status" value="1"/>
</dbReference>
<comment type="similarity">
    <text evidence="2 8">Belongs to the TRAFAC class translation factor GTPase superfamily. Classic translation factor GTPase family. EF-G/EF-2 subfamily.</text>
</comment>
<dbReference type="InterPro" id="IPR027417">
    <property type="entry name" value="P-loop_NTPase"/>
</dbReference>
<dbReference type="InterPro" id="IPR053905">
    <property type="entry name" value="EF-G-like_DII"/>
</dbReference>
<accession>A0A1T4LNF9</accession>
<dbReference type="Gene3D" id="2.40.30.10">
    <property type="entry name" value="Translation factors"/>
    <property type="match status" value="1"/>
</dbReference>